<reference evidence="2" key="1">
    <citation type="submission" date="2018-02" db="EMBL/GenBank/DDBJ databases">
        <authorList>
            <person name="Cohen D.B."/>
            <person name="Kent A.D."/>
        </authorList>
    </citation>
    <scope>NUCLEOTIDE SEQUENCE</scope>
</reference>
<feature type="compositionally biased region" description="Polar residues" evidence="1">
    <location>
        <begin position="1"/>
        <end position="22"/>
    </location>
</feature>
<sequence length="49" mass="5161">MDKSQNTCFQAGQAKGQSQEKASTLMEKAGNTAQSAKESCLQAGKQVPD</sequence>
<dbReference type="EMBL" id="OIVN01006129">
    <property type="protein sequence ID" value="SPD25738.1"/>
    <property type="molecule type" value="Genomic_DNA"/>
</dbReference>
<name>A0A2N9IMM5_FAGSY</name>
<proteinExistence type="predicted"/>
<dbReference type="PANTHER" id="PTHR34191:SF30">
    <property type="entry name" value="STRESS-INDUCED PROTEIN KIN2-LIKE"/>
    <property type="match status" value="1"/>
</dbReference>
<dbReference type="InterPro" id="IPR039624">
    <property type="entry name" value="LEA1/2/D7/KIN2"/>
</dbReference>
<dbReference type="AlphaFoldDB" id="A0A2N9IMM5"/>
<accession>A0A2N9IMM5</accession>
<feature type="region of interest" description="Disordered" evidence="1">
    <location>
        <begin position="1"/>
        <end position="49"/>
    </location>
</feature>
<dbReference type="MetOSite" id="A0A2N9IMM5"/>
<dbReference type="PANTHER" id="PTHR34191">
    <property type="entry name" value="LATE EMBRYOGENESIS ABUNDANT PROTEIN (LEA) FAMILY PROTEIN"/>
    <property type="match status" value="1"/>
</dbReference>
<gene>
    <name evidence="2" type="ORF">FSB_LOCUS53620</name>
</gene>
<protein>
    <submittedName>
        <fullName evidence="2">Uncharacterized protein</fullName>
    </submittedName>
</protein>
<organism evidence="2">
    <name type="scientific">Fagus sylvatica</name>
    <name type="common">Beechnut</name>
    <dbReference type="NCBI Taxonomy" id="28930"/>
    <lineage>
        <taxon>Eukaryota</taxon>
        <taxon>Viridiplantae</taxon>
        <taxon>Streptophyta</taxon>
        <taxon>Embryophyta</taxon>
        <taxon>Tracheophyta</taxon>
        <taxon>Spermatophyta</taxon>
        <taxon>Magnoliopsida</taxon>
        <taxon>eudicotyledons</taxon>
        <taxon>Gunneridae</taxon>
        <taxon>Pentapetalae</taxon>
        <taxon>rosids</taxon>
        <taxon>fabids</taxon>
        <taxon>Fagales</taxon>
        <taxon>Fagaceae</taxon>
        <taxon>Fagus</taxon>
    </lineage>
</organism>
<evidence type="ECO:0000313" key="2">
    <source>
        <dbReference type="EMBL" id="SPD25738.1"/>
    </source>
</evidence>
<evidence type="ECO:0000256" key="1">
    <source>
        <dbReference type="SAM" id="MobiDB-lite"/>
    </source>
</evidence>